<proteinExistence type="predicted"/>
<name>A0ABP2Z327_9GAMM</name>
<dbReference type="Proteomes" id="UP000017548">
    <property type="component" value="Unassembled WGS sequence"/>
</dbReference>
<dbReference type="RefSeq" id="WP_023267244.1">
    <property type="nucleotide sequence ID" value="NZ_AXZL01000067.1"/>
</dbReference>
<protein>
    <submittedName>
        <fullName evidence="2">Beta-lactamase domain-containing protein</fullName>
    </submittedName>
</protein>
<sequence length="126" mass="13968">MKQLLAPLILLTFSLTAQASNISVDSNSQATFYGGGLSKLNTALNHILAIGNEDSLIVPGHRKSRNKALLRRFQQNTNDRVQQIESLIDSGKSVEEITRHPQIIEIIAHFNQEGKSPFLPSRSFSK</sequence>
<keyword evidence="3" id="KW-1185">Reference proteome</keyword>
<evidence type="ECO:0000313" key="2">
    <source>
        <dbReference type="EMBL" id="ESE41039.1"/>
    </source>
</evidence>
<feature type="chain" id="PRO_5046060106" evidence="1">
    <location>
        <begin position="20"/>
        <end position="126"/>
    </location>
</feature>
<gene>
    <name evidence="2" type="ORF">SHD_2244</name>
</gene>
<dbReference type="EMBL" id="AXZL01000067">
    <property type="protein sequence ID" value="ESE41039.1"/>
    <property type="molecule type" value="Genomic_DNA"/>
</dbReference>
<evidence type="ECO:0000256" key="1">
    <source>
        <dbReference type="SAM" id="SignalP"/>
    </source>
</evidence>
<organism evidence="2 3">
    <name type="scientific">Shewanella decolorationis S12</name>
    <dbReference type="NCBI Taxonomy" id="1353536"/>
    <lineage>
        <taxon>Bacteria</taxon>
        <taxon>Pseudomonadati</taxon>
        <taxon>Pseudomonadota</taxon>
        <taxon>Gammaproteobacteria</taxon>
        <taxon>Alteromonadales</taxon>
        <taxon>Shewanellaceae</taxon>
        <taxon>Shewanella</taxon>
    </lineage>
</organism>
<feature type="signal peptide" evidence="1">
    <location>
        <begin position="1"/>
        <end position="19"/>
    </location>
</feature>
<reference evidence="2 3" key="1">
    <citation type="journal article" date="2013" name="Genome Announc.">
        <title>Draft Genome Sequence of Shewanella decolorationis S12, a Dye-Degrading Bacterium Isolated from a Wastewater Treatment Plant.</title>
        <authorList>
            <person name="Xu M."/>
            <person name="Fang Y."/>
            <person name="Liu J."/>
            <person name="Chen X."/>
            <person name="Sun G."/>
            <person name="Guo J."/>
            <person name="Hua Z."/>
            <person name="Tu Q."/>
            <person name="Wu L."/>
            <person name="Zhou J."/>
            <person name="Liu X."/>
        </authorList>
    </citation>
    <scope>NUCLEOTIDE SEQUENCE [LARGE SCALE GENOMIC DNA]</scope>
    <source>
        <strain evidence="2 3">S12</strain>
    </source>
</reference>
<evidence type="ECO:0000313" key="3">
    <source>
        <dbReference type="Proteomes" id="UP000017548"/>
    </source>
</evidence>
<comment type="caution">
    <text evidence="2">The sequence shown here is derived from an EMBL/GenBank/DDBJ whole genome shotgun (WGS) entry which is preliminary data.</text>
</comment>
<accession>A0ABP2Z327</accession>
<keyword evidence="1" id="KW-0732">Signal</keyword>